<feature type="compositionally biased region" description="Basic residues" evidence="3">
    <location>
        <begin position="592"/>
        <end position="604"/>
    </location>
</feature>
<evidence type="ECO:0008006" key="8">
    <source>
        <dbReference type="Google" id="ProtNLM"/>
    </source>
</evidence>
<dbReference type="Pfam" id="PF14714">
    <property type="entry name" value="KH_dom-like"/>
    <property type="match status" value="1"/>
</dbReference>
<accession>A0A150H3K5</accession>
<feature type="domain" description="G" evidence="4">
    <location>
        <begin position="8"/>
        <end position="98"/>
    </location>
</feature>
<dbReference type="SUPFAM" id="SSF52540">
    <property type="entry name" value="P-loop containing nucleoside triphosphate hydrolases"/>
    <property type="match status" value="2"/>
</dbReference>
<dbReference type="InterPro" id="IPR027417">
    <property type="entry name" value="P-loop_NTPase"/>
</dbReference>
<feature type="region of interest" description="Disordered" evidence="3">
    <location>
        <begin position="161"/>
        <end position="194"/>
    </location>
</feature>
<feature type="region of interest" description="Disordered" evidence="3">
    <location>
        <begin position="558"/>
        <end position="802"/>
    </location>
</feature>
<evidence type="ECO:0000256" key="3">
    <source>
        <dbReference type="SAM" id="MobiDB-lite"/>
    </source>
</evidence>
<dbReference type="Gene3D" id="3.40.50.300">
    <property type="entry name" value="P-loop containing nucleotide triphosphate hydrolases"/>
    <property type="match status" value="2"/>
</dbReference>
<dbReference type="PANTHER" id="PTHR43834:SF6">
    <property type="entry name" value="GTPASE DER"/>
    <property type="match status" value="1"/>
</dbReference>
<dbReference type="PANTHER" id="PTHR43834">
    <property type="entry name" value="GTPASE DER"/>
    <property type="match status" value="1"/>
</dbReference>
<name>A0A150H3K5_GONPE</name>
<gene>
    <name evidence="6" type="ORF">GPECTOR_1g532</name>
</gene>
<feature type="domain" description="GTPase Der C-terminal KH-domain-like" evidence="5">
    <location>
        <begin position="436"/>
        <end position="516"/>
    </location>
</feature>
<reference evidence="7" key="1">
    <citation type="journal article" date="2016" name="Nat. Commun.">
        <title>The Gonium pectorale genome demonstrates co-option of cell cycle regulation during the evolution of multicellularity.</title>
        <authorList>
            <person name="Hanschen E.R."/>
            <person name="Marriage T.N."/>
            <person name="Ferris P.J."/>
            <person name="Hamaji T."/>
            <person name="Toyoda A."/>
            <person name="Fujiyama A."/>
            <person name="Neme R."/>
            <person name="Noguchi H."/>
            <person name="Minakuchi Y."/>
            <person name="Suzuki M."/>
            <person name="Kawai-Toyooka H."/>
            <person name="Smith D.R."/>
            <person name="Sparks H."/>
            <person name="Anderson J."/>
            <person name="Bakaric R."/>
            <person name="Luria V."/>
            <person name="Karger A."/>
            <person name="Kirschner M.W."/>
            <person name="Durand P.M."/>
            <person name="Michod R.E."/>
            <person name="Nozaki H."/>
            <person name="Olson B.J."/>
        </authorList>
    </citation>
    <scope>NUCLEOTIDE SEQUENCE [LARGE SCALE GENOMIC DNA]</scope>
    <source>
        <strain evidence="7">NIES-2863</strain>
    </source>
</reference>
<keyword evidence="1" id="KW-0547">Nucleotide-binding</keyword>
<dbReference type="Gene3D" id="3.30.300.20">
    <property type="match status" value="1"/>
</dbReference>
<feature type="compositionally biased region" description="Low complexity" evidence="3">
    <location>
        <begin position="746"/>
        <end position="763"/>
    </location>
</feature>
<evidence type="ECO:0000313" key="7">
    <source>
        <dbReference type="Proteomes" id="UP000075714"/>
    </source>
</evidence>
<evidence type="ECO:0000259" key="5">
    <source>
        <dbReference type="Pfam" id="PF14714"/>
    </source>
</evidence>
<keyword evidence="7" id="KW-1185">Reference proteome</keyword>
<proteinExistence type="predicted"/>
<evidence type="ECO:0000256" key="1">
    <source>
        <dbReference type="ARBA" id="ARBA00022741"/>
    </source>
</evidence>
<dbReference type="InterPro" id="IPR032859">
    <property type="entry name" value="KH_dom-like"/>
</dbReference>
<dbReference type="OrthoDB" id="8954335at2759"/>
<feature type="compositionally biased region" description="Acidic residues" evidence="3">
    <location>
        <begin position="564"/>
        <end position="578"/>
    </location>
</feature>
<feature type="compositionally biased region" description="Basic and acidic residues" evidence="3">
    <location>
        <begin position="579"/>
        <end position="591"/>
    </location>
</feature>
<keyword evidence="2" id="KW-0342">GTP-binding</keyword>
<feature type="compositionally biased region" description="Low complexity" evidence="3">
    <location>
        <begin position="633"/>
        <end position="643"/>
    </location>
</feature>
<dbReference type="PRINTS" id="PR00326">
    <property type="entry name" value="GTP1OBG"/>
</dbReference>
<organism evidence="6 7">
    <name type="scientific">Gonium pectorale</name>
    <name type="common">Green alga</name>
    <dbReference type="NCBI Taxonomy" id="33097"/>
    <lineage>
        <taxon>Eukaryota</taxon>
        <taxon>Viridiplantae</taxon>
        <taxon>Chlorophyta</taxon>
        <taxon>core chlorophytes</taxon>
        <taxon>Chlorophyceae</taxon>
        <taxon>CS clade</taxon>
        <taxon>Chlamydomonadales</taxon>
        <taxon>Volvocaceae</taxon>
        <taxon>Gonium</taxon>
    </lineage>
</organism>
<dbReference type="Proteomes" id="UP000075714">
    <property type="component" value="Unassembled WGS sequence"/>
</dbReference>
<feature type="region of interest" description="Disordered" evidence="3">
    <location>
        <begin position="827"/>
        <end position="890"/>
    </location>
</feature>
<feature type="domain" description="G" evidence="4">
    <location>
        <begin position="247"/>
        <end position="376"/>
    </location>
</feature>
<dbReference type="Pfam" id="PF01926">
    <property type="entry name" value="MMR_HSR1"/>
    <property type="match status" value="2"/>
</dbReference>
<dbReference type="EMBL" id="LSYV01000002">
    <property type="protein sequence ID" value="KXZ56592.1"/>
    <property type="molecule type" value="Genomic_DNA"/>
</dbReference>
<dbReference type="GO" id="GO:0005525">
    <property type="term" value="F:GTP binding"/>
    <property type="evidence" value="ECO:0007669"/>
    <property type="project" value="UniProtKB-KW"/>
</dbReference>
<evidence type="ECO:0000259" key="4">
    <source>
        <dbReference type="Pfam" id="PF01926"/>
    </source>
</evidence>
<dbReference type="STRING" id="33097.A0A150H3K5"/>
<dbReference type="InterPro" id="IPR005225">
    <property type="entry name" value="Small_GTP-bd"/>
</dbReference>
<sequence>MVYDTPDSHVTRDYQEAVARLGDLVFRAADTSGLEPRRGDRASIQARATALTSRLLQQSHLTLMVVDAKTGVLPADEELAEWLRRLVPPERVVLVANKAEGAAAREAMPQTVYDCYRLGFGEPVALSATTGEGLSDLYTELQPRLDRIARQLAEAEAARAAAAAAARREEEEEDEGNGERQEEGGGGREGEAAAEMGRVAKRRRLLFRGRGAAPTAAAEASARGAGEEEEQGVVSGSAPSALGVLRLAIMGLPNAGKSTLLNSLLGEERSLTGPEPGLTRDAVRASWSFGGLPVELVDTAGWIGVGSLDSYDDVGGEVAALSRRASLRALARVHVVLLVLDAERAMRNERVLTGKELALAGIVLREGKALVVVANKADALSVQERKQFVKALRLHLSERFLEAGQLPVLLISAREGNGVQQIMPVAAAAYEAWNRRVSTGRLNRFIRKLSLRMAGSGTDAALARIKYMVQVKSRPPTFAAFVAGSTPLGSSFADFLSAQIREAMGFQGVPMRVWFRYKERYGEHLKRLRAQAKKSPAAGEGDTGGRDLMALALQRAEELRREGGEEDEEGGEGQEEEEVKERESAAEQEGRQRRRAPGRLRLRRGPSAASTAPGLAGRGSREGDAADQEDVAAAEWEAQAGSDGPQAGALRRAGGDEGSAQVTERTDARRPSLGSLAAEATLSAARGGARPPAAEAEAEVGTAAEATGRGAGPSSRVLRLDAEDEEEEWRWAEGGPAAPATPRLKAAQPGAGRPAGQLGLAQGPGRPPAATAGVRPRTQRDARQATAEEGEEKEEGSRSGVSWNGAAVGAAATAATAAAAAVAVLGRGRDEVPGKRPSGSAVGSGRSVPGRRELLMRSLLSGRKPSAPLLPVKLPAGRRAAGRKAAGTAR</sequence>
<feature type="compositionally biased region" description="Low complexity" evidence="3">
    <location>
        <begin position="877"/>
        <end position="890"/>
    </location>
</feature>
<dbReference type="NCBIfam" id="TIGR00231">
    <property type="entry name" value="small_GTP"/>
    <property type="match status" value="1"/>
</dbReference>
<dbReference type="InterPro" id="IPR015946">
    <property type="entry name" value="KH_dom-like_a/b"/>
</dbReference>
<dbReference type="AlphaFoldDB" id="A0A150H3K5"/>
<evidence type="ECO:0000313" key="6">
    <source>
        <dbReference type="EMBL" id="KXZ56592.1"/>
    </source>
</evidence>
<comment type="caution">
    <text evidence="6">The sequence shown here is derived from an EMBL/GenBank/DDBJ whole genome shotgun (WGS) entry which is preliminary data.</text>
</comment>
<feature type="compositionally biased region" description="Low complexity" evidence="3">
    <location>
        <begin position="684"/>
        <end position="708"/>
    </location>
</feature>
<protein>
    <recommendedName>
        <fullName evidence="8">GTPase Der</fullName>
    </recommendedName>
</protein>
<feature type="compositionally biased region" description="Basic and acidic residues" evidence="3">
    <location>
        <begin position="177"/>
        <end position="191"/>
    </location>
</feature>
<dbReference type="InterPro" id="IPR006073">
    <property type="entry name" value="GTP-bd"/>
</dbReference>
<evidence type="ECO:0000256" key="2">
    <source>
        <dbReference type="ARBA" id="ARBA00023134"/>
    </source>
</evidence>